<dbReference type="Proteomes" id="UP001152803">
    <property type="component" value="Unassembled WGS sequence"/>
</dbReference>
<dbReference type="EMBL" id="JAFJMO010000003">
    <property type="protein sequence ID" value="KAJ8281791.1"/>
    <property type="molecule type" value="Genomic_DNA"/>
</dbReference>
<dbReference type="Gene3D" id="2.60.40.10">
    <property type="entry name" value="Immunoglobulins"/>
    <property type="match status" value="1"/>
</dbReference>
<reference evidence="1" key="1">
    <citation type="journal article" date="2023" name="Science">
        <title>Genome structures resolve the early diversification of teleost fishes.</title>
        <authorList>
            <person name="Parey E."/>
            <person name="Louis A."/>
            <person name="Montfort J."/>
            <person name="Bouchez O."/>
            <person name="Roques C."/>
            <person name="Iampietro C."/>
            <person name="Lluch J."/>
            <person name="Castinel A."/>
            <person name="Donnadieu C."/>
            <person name="Desvignes T."/>
            <person name="Floi Bucao C."/>
            <person name="Jouanno E."/>
            <person name="Wen M."/>
            <person name="Mejri S."/>
            <person name="Dirks R."/>
            <person name="Jansen H."/>
            <person name="Henkel C."/>
            <person name="Chen W.J."/>
            <person name="Zahm M."/>
            <person name="Cabau C."/>
            <person name="Klopp C."/>
            <person name="Thompson A.W."/>
            <person name="Robinson-Rechavi M."/>
            <person name="Braasch I."/>
            <person name="Lecointre G."/>
            <person name="Bobe J."/>
            <person name="Postlethwait J.H."/>
            <person name="Berthelot C."/>
            <person name="Roest Crollius H."/>
            <person name="Guiguen Y."/>
        </authorList>
    </citation>
    <scope>NUCLEOTIDE SEQUENCE</scope>
    <source>
        <strain evidence="1">Concon-B</strain>
    </source>
</reference>
<gene>
    <name evidence="1" type="ORF">COCON_G00043100</name>
</gene>
<accession>A0A9Q1I4R9</accession>
<evidence type="ECO:0000313" key="1">
    <source>
        <dbReference type="EMBL" id="KAJ8281791.1"/>
    </source>
</evidence>
<comment type="caution">
    <text evidence="1">The sequence shown here is derived from an EMBL/GenBank/DDBJ whole genome shotgun (WGS) entry which is preliminary data.</text>
</comment>
<organism evidence="1 2">
    <name type="scientific">Conger conger</name>
    <name type="common">Conger eel</name>
    <name type="synonym">Muraena conger</name>
    <dbReference type="NCBI Taxonomy" id="82655"/>
    <lineage>
        <taxon>Eukaryota</taxon>
        <taxon>Metazoa</taxon>
        <taxon>Chordata</taxon>
        <taxon>Craniata</taxon>
        <taxon>Vertebrata</taxon>
        <taxon>Euteleostomi</taxon>
        <taxon>Actinopterygii</taxon>
        <taxon>Neopterygii</taxon>
        <taxon>Teleostei</taxon>
        <taxon>Anguilliformes</taxon>
        <taxon>Congridae</taxon>
        <taxon>Conger</taxon>
    </lineage>
</organism>
<evidence type="ECO:0000313" key="2">
    <source>
        <dbReference type="Proteomes" id="UP001152803"/>
    </source>
</evidence>
<protein>
    <recommendedName>
        <fullName evidence="3">Immunoglobulin V-set domain-containing protein</fullName>
    </recommendedName>
</protein>
<dbReference type="SUPFAM" id="SSF48726">
    <property type="entry name" value="Immunoglobulin"/>
    <property type="match status" value="1"/>
</dbReference>
<dbReference type="AlphaFoldDB" id="A0A9Q1I4R9"/>
<name>A0A9Q1I4R9_CONCO</name>
<dbReference type="OrthoDB" id="6370831at2759"/>
<keyword evidence="2" id="KW-1185">Reference proteome</keyword>
<sequence length="85" mass="9575">MDSACRTRRNFSTLLLKPGQPTFRHKTQGSHESCVYNFPKRNLSLSDAGTYYCAVATCGEILFGNETKMDVEKGQAKIRTIKMKP</sequence>
<proteinExistence type="predicted"/>
<dbReference type="InterPro" id="IPR036179">
    <property type="entry name" value="Ig-like_dom_sf"/>
</dbReference>
<evidence type="ECO:0008006" key="3">
    <source>
        <dbReference type="Google" id="ProtNLM"/>
    </source>
</evidence>
<dbReference type="InterPro" id="IPR013783">
    <property type="entry name" value="Ig-like_fold"/>
</dbReference>